<comment type="subcellular location">
    <subcellularLocation>
        <location evidence="1">Membrane</location>
    </subcellularLocation>
</comment>
<dbReference type="GO" id="GO:0005886">
    <property type="term" value="C:plasma membrane"/>
    <property type="evidence" value="ECO:0007669"/>
    <property type="project" value="TreeGrafter"/>
</dbReference>
<dbReference type="SUPFAM" id="SSF58038">
    <property type="entry name" value="SNARE fusion complex"/>
    <property type="match status" value="2"/>
</dbReference>
<keyword evidence="4" id="KW-0653">Protein transport</keyword>
<dbReference type="Proteomes" id="UP000306102">
    <property type="component" value="Unassembled WGS sequence"/>
</dbReference>
<reference evidence="8 9" key="1">
    <citation type="journal article" date="2018" name="Proc. Natl. Acad. Sci. U.S.A.">
        <title>Draft genome sequence of Camellia sinensis var. sinensis provides insights into the evolution of the tea genome and tea quality.</title>
        <authorList>
            <person name="Wei C."/>
            <person name="Yang H."/>
            <person name="Wang S."/>
            <person name="Zhao J."/>
            <person name="Liu C."/>
            <person name="Gao L."/>
            <person name="Xia E."/>
            <person name="Lu Y."/>
            <person name="Tai Y."/>
            <person name="She G."/>
            <person name="Sun J."/>
            <person name="Cao H."/>
            <person name="Tong W."/>
            <person name="Gao Q."/>
            <person name="Li Y."/>
            <person name="Deng W."/>
            <person name="Jiang X."/>
            <person name="Wang W."/>
            <person name="Chen Q."/>
            <person name="Zhang S."/>
            <person name="Li H."/>
            <person name="Wu J."/>
            <person name="Wang P."/>
            <person name="Li P."/>
            <person name="Shi C."/>
            <person name="Zheng F."/>
            <person name="Jian J."/>
            <person name="Huang B."/>
            <person name="Shan D."/>
            <person name="Shi M."/>
            <person name="Fang C."/>
            <person name="Yue Y."/>
            <person name="Li F."/>
            <person name="Li D."/>
            <person name="Wei S."/>
            <person name="Han B."/>
            <person name="Jiang C."/>
            <person name="Yin Y."/>
            <person name="Xia T."/>
            <person name="Zhang Z."/>
            <person name="Bennetzen J.L."/>
            <person name="Zhao S."/>
            <person name="Wan X."/>
        </authorList>
    </citation>
    <scope>NUCLEOTIDE SEQUENCE [LARGE SCALE GENOMIC DNA]</scope>
    <source>
        <strain evidence="9">cv. Shuchazao</strain>
        <tissue evidence="8">Leaf</tissue>
    </source>
</reference>
<dbReference type="InterPro" id="IPR045297">
    <property type="entry name" value="Complex1_LYR_LYRM4"/>
</dbReference>
<evidence type="ECO:0000256" key="4">
    <source>
        <dbReference type="ARBA" id="ARBA00022927"/>
    </source>
</evidence>
<evidence type="ECO:0000256" key="5">
    <source>
        <dbReference type="ARBA" id="ARBA00023136"/>
    </source>
</evidence>
<feature type="compositionally biased region" description="Polar residues" evidence="6">
    <location>
        <begin position="60"/>
        <end position="85"/>
    </location>
</feature>
<feature type="compositionally biased region" description="Basic and acidic residues" evidence="6">
    <location>
        <begin position="195"/>
        <end position="213"/>
    </location>
</feature>
<proteinExistence type="inferred from homology"/>
<dbReference type="Gene3D" id="1.20.5.110">
    <property type="match status" value="2"/>
</dbReference>
<dbReference type="FunFam" id="1.20.5.110:FF:000031">
    <property type="entry name" value="SNAP25 homologous protein SNAP33"/>
    <property type="match status" value="1"/>
</dbReference>
<dbReference type="GO" id="GO:0016226">
    <property type="term" value="P:iron-sulfur cluster assembly"/>
    <property type="evidence" value="ECO:0007669"/>
    <property type="project" value="InterPro"/>
</dbReference>
<dbReference type="GO" id="GO:0015031">
    <property type="term" value="P:protein transport"/>
    <property type="evidence" value="ECO:0007669"/>
    <property type="project" value="UniProtKB-KW"/>
</dbReference>
<keyword evidence="9" id="KW-1185">Reference proteome</keyword>
<keyword evidence="3" id="KW-0813">Transport</keyword>
<evidence type="ECO:0000313" key="9">
    <source>
        <dbReference type="Proteomes" id="UP000306102"/>
    </source>
</evidence>
<name>A0A4V3WM66_CAMSN</name>
<evidence type="ECO:0000256" key="1">
    <source>
        <dbReference type="ARBA" id="ARBA00004370"/>
    </source>
</evidence>
<dbReference type="PANTHER" id="PTHR19305">
    <property type="entry name" value="SYNAPTOSOMAL ASSOCIATED PROTEIN"/>
    <property type="match status" value="1"/>
</dbReference>
<evidence type="ECO:0000256" key="6">
    <source>
        <dbReference type="SAM" id="MobiDB-lite"/>
    </source>
</evidence>
<feature type="compositionally biased region" description="Basic and acidic residues" evidence="6">
    <location>
        <begin position="238"/>
        <end position="248"/>
    </location>
</feature>
<dbReference type="CDD" id="cd15841">
    <property type="entry name" value="SNARE_Qc"/>
    <property type="match status" value="1"/>
</dbReference>
<dbReference type="AlphaFoldDB" id="A0A4V3WM66"/>
<dbReference type="GO" id="GO:0016192">
    <property type="term" value="P:vesicle-mediated transport"/>
    <property type="evidence" value="ECO:0007669"/>
    <property type="project" value="UniProtKB-ARBA"/>
</dbReference>
<dbReference type="EMBL" id="SDRB02009956">
    <property type="protein sequence ID" value="THG07487.1"/>
    <property type="molecule type" value="Genomic_DNA"/>
</dbReference>
<evidence type="ECO:0000313" key="8">
    <source>
        <dbReference type="EMBL" id="THG07487.1"/>
    </source>
</evidence>
<dbReference type="InterPro" id="IPR000727">
    <property type="entry name" value="T_SNARE_dom"/>
</dbReference>
<feature type="region of interest" description="Disordered" evidence="6">
    <location>
        <begin position="187"/>
        <end position="251"/>
    </location>
</feature>
<feature type="compositionally biased region" description="Polar residues" evidence="6">
    <location>
        <begin position="9"/>
        <end position="31"/>
    </location>
</feature>
<organism evidence="8 9">
    <name type="scientific">Camellia sinensis var. sinensis</name>
    <name type="common">China tea</name>
    <dbReference type="NCBI Taxonomy" id="542762"/>
    <lineage>
        <taxon>Eukaryota</taxon>
        <taxon>Viridiplantae</taxon>
        <taxon>Streptophyta</taxon>
        <taxon>Embryophyta</taxon>
        <taxon>Tracheophyta</taxon>
        <taxon>Spermatophyta</taxon>
        <taxon>Magnoliopsida</taxon>
        <taxon>eudicotyledons</taxon>
        <taxon>Gunneridae</taxon>
        <taxon>Pentapetalae</taxon>
        <taxon>asterids</taxon>
        <taxon>Ericales</taxon>
        <taxon>Theaceae</taxon>
        <taxon>Camellia</taxon>
    </lineage>
</organism>
<evidence type="ECO:0000256" key="3">
    <source>
        <dbReference type="ARBA" id="ARBA00022448"/>
    </source>
</evidence>
<evidence type="ECO:0000256" key="2">
    <source>
        <dbReference type="ARBA" id="ARBA00009480"/>
    </source>
</evidence>
<evidence type="ECO:0000259" key="7">
    <source>
        <dbReference type="PROSITE" id="PS50192"/>
    </source>
</evidence>
<dbReference type="GO" id="GO:0005484">
    <property type="term" value="F:SNAP receptor activity"/>
    <property type="evidence" value="ECO:0007669"/>
    <property type="project" value="InterPro"/>
</dbReference>
<feature type="region of interest" description="Disordered" evidence="6">
    <location>
        <begin position="1"/>
        <end position="100"/>
    </location>
</feature>
<dbReference type="CDD" id="cd15861">
    <property type="entry name" value="SNARE_SNAP25N_23N_29N_SEC9N"/>
    <property type="match status" value="1"/>
</dbReference>
<gene>
    <name evidence="8" type="ORF">TEA_010394</name>
</gene>
<dbReference type="PANTHER" id="PTHR19305:SF9">
    <property type="entry name" value="SYNAPTOSOMAL-ASSOCIATED PROTEIN 29"/>
    <property type="match status" value="1"/>
</dbReference>
<accession>A0A4V3WM66</accession>
<comment type="similarity">
    <text evidence="2">Belongs to the SNAP-25 family.</text>
</comment>
<comment type="caution">
    <text evidence="8">The sequence shown here is derived from an EMBL/GenBank/DDBJ whole genome shotgun (WGS) entry which is preliminary data.</text>
</comment>
<dbReference type="CDD" id="cd20264">
    <property type="entry name" value="Complex1_LYR_LYRM4"/>
    <property type="match status" value="1"/>
</dbReference>
<feature type="domain" description="T-SNARE coiled-coil homology" evidence="7">
    <location>
        <begin position="240"/>
        <end position="286"/>
    </location>
</feature>
<dbReference type="STRING" id="542762.A0A4V3WM66"/>
<dbReference type="PROSITE" id="PS50192">
    <property type="entry name" value="T_SNARE"/>
    <property type="match status" value="1"/>
</dbReference>
<dbReference type="InterPro" id="IPR044766">
    <property type="entry name" value="NPSN/SNAP25-like_N_SNARE"/>
</dbReference>
<dbReference type="GO" id="GO:0031201">
    <property type="term" value="C:SNARE complex"/>
    <property type="evidence" value="ECO:0007669"/>
    <property type="project" value="InterPro"/>
</dbReference>
<dbReference type="InterPro" id="IPR008011">
    <property type="entry name" value="Complex1_LYR_dom"/>
</dbReference>
<keyword evidence="5" id="KW-0472">Membrane</keyword>
<dbReference type="Pfam" id="PF05347">
    <property type="entry name" value="Complex1_LYR"/>
    <property type="match status" value="1"/>
</dbReference>
<sequence length="411" mass="45387">MFGLKESPLNKNAKQNSVNPKHPGYSSSNPFDSDDELDNKTTRKPTQRTPPEPSLDTPKSRANSFDDNGGERTSSSSYALPSTARNRYKNNFHDSGGLENQSVQELENYAVYKAEETTKTVNSCLKIAEDMREDATKTLVALHQQGEQISRTHMVAADIDHDLSRSEKLLGSLGGVFSKTWKPKRTPPIMGPVITRDDPGHRKGNHLEQRERLGLGPTSKGQSNKRTPPPEPANALQKVEEEKAKQDDGLSDLSNLLGDLKDMALDMGSEIDSQIGALSHVEQDVDVFGFDLVGEDGGSLSLANSGDTGGRCWVMVAHQKEDESTSGGRSEVVSLLRSLLRIAREFADYNMKEYTKRRTIDVFRLHRDLADPSAISAAFSVGKSQLEVARRQAVVYSLYAPKFKTVMEIKH</sequence>
<protein>
    <recommendedName>
        <fullName evidence="7">t-SNARE coiled-coil homology domain-containing protein</fullName>
    </recommendedName>
</protein>